<evidence type="ECO:0000313" key="4">
    <source>
        <dbReference type="WBParaSite" id="GPUH_0001740701-mRNA-1"/>
    </source>
</evidence>
<dbReference type="Proteomes" id="UP000271098">
    <property type="component" value="Unassembled WGS sequence"/>
</dbReference>
<dbReference type="EMBL" id="UYRT01085103">
    <property type="protein sequence ID" value="VDN29699.1"/>
    <property type="molecule type" value="Genomic_DNA"/>
</dbReference>
<dbReference type="GO" id="GO:0016747">
    <property type="term" value="F:acyltransferase activity, transferring groups other than amino-acyl groups"/>
    <property type="evidence" value="ECO:0007669"/>
    <property type="project" value="InterPro"/>
</dbReference>
<dbReference type="PANTHER" id="PTHR47237:SF2">
    <property type="entry name" value="BLL4206 PROTEIN"/>
    <property type="match status" value="1"/>
</dbReference>
<dbReference type="CDD" id="cd04301">
    <property type="entry name" value="NAT_SF"/>
    <property type="match status" value="1"/>
</dbReference>
<dbReference type="PANTHER" id="PTHR47237">
    <property type="entry name" value="SLL0310 PROTEIN"/>
    <property type="match status" value="1"/>
</dbReference>
<evidence type="ECO:0000259" key="1">
    <source>
        <dbReference type="PROSITE" id="PS51186"/>
    </source>
</evidence>
<feature type="domain" description="N-acetyltransferase" evidence="1">
    <location>
        <begin position="4"/>
        <end position="143"/>
    </location>
</feature>
<dbReference type="AlphaFoldDB" id="A0A183E8U4"/>
<dbReference type="InterPro" id="IPR016181">
    <property type="entry name" value="Acyl_CoA_acyltransferase"/>
</dbReference>
<dbReference type="Pfam" id="PF13673">
    <property type="entry name" value="Acetyltransf_10"/>
    <property type="match status" value="1"/>
</dbReference>
<dbReference type="InterPro" id="IPR000182">
    <property type="entry name" value="GNAT_dom"/>
</dbReference>
<sequence>MSDITIRDGTKEEWIYAVDEMYKQHRYFASYDDFEVLKKACGSEYQFLVARTDKDEFVGCISLAACSGEYAVLDNYFVMPQFRGGGRGRALFEAVCTQLAREKYNLALHSEPSLSDYYAKHGFTTKLDYKIHVLNLSNLKRIDLSDEHHLSILEKPTEIERNDFYDYDSKVWRHPRRAFLSAWLQRGDARVLVSRLSDSCWNACGHSKILWGEVKGEFL</sequence>
<organism evidence="4">
    <name type="scientific">Gongylonema pulchrum</name>
    <dbReference type="NCBI Taxonomy" id="637853"/>
    <lineage>
        <taxon>Eukaryota</taxon>
        <taxon>Metazoa</taxon>
        <taxon>Ecdysozoa</taxon>
        <taxon>Nematoda</taxon>
        <taxon>Chromadorea</taxon>
        <taxon>Rhabditida</taxon>
        <taxon>Spirurina</taxon>
        <taxon>Spiruromorpha</taxon>
        <taxon>Spiruroidea</taxon>
        <taxon>Gongylonematidae</taxon>
        <taxon>Gongylonema</taxon>
    </lineage>
</organism>
<gene>
    <name evidence="2" type="ORF">GPUH_LOCUS17385</name>
</gene>
<name>A0A183E8U4_9BILA</name>
<dbReference type="PROSITE" id="PS51186">
    <property type="entry name" value="GNAT"/>
    <property type="match status" value="1"/>
</dbReference>
<reference evidence="4" key="1">
    <citation type="submission" date="2016-06" db="UniProtKB">
        <authorList>
            <consortium name="WormBaseParasite"/>
        </authorList>
    </citation>
    <scope>IDENTIFICATION</scope>
</reference>
<proteinExistence type="predicted"/>
<dbReference type="WBParaSite" id="GPUH_0001740701-mRNA-1">
    <property type="protein sequence ID" value="GPUH_0001740701-mRNA-1"/>
    <property type="gene ID" value="GPUH_0001740701"/>
</dbReference>
<accession>A0A183E8U4</accession>
<evidence type="ECO:0000313" key="2">
    <source>
        <dbReference type="EMBL" id="VDN29699.1"/>
    </source>
</evidence>
<reference evidence="2 3" key="2">
    <citation type="submission" date="2018-11" db="EMBL/GenBank/DDBJ databases">
        <authorList>
            <consortium name="Pathogen Informatics"/>
        </authorList>
    </citation>
    <scope>NUCLEOTIDE SEQUENCE [LARGE SCALE GENOMIC DNA]</scope>
</reference>
<dbReference type="SUPFAM" id="SSF55729">
    <property type="entry name" value="Acyl-CoA N-acyltransferases (Nat)"/>
    <property type="match status" value="1"/>
</dbReference>
<evidence type="ECO:0000313" key="3">
    <source>
        <dbReference type="Proteomes" id="UP000271098"/>
    </source>
</evidence>
<dbReference type="Gene3D" id="3.40.630.30">
    <property type="match status" value="1"/>
</dbReference>
<keyword evidence="3" id="KW-1185">Reference proteome</keyword>
<dbReference type="InterPro" id="IPR052729">
    <property type="entry name" value="Acyl/Acetyltrans_Enzymes"/>
</dbReference>
<protein>
    <submittedName>
        <fullName evidence="4">N-acetyltransferase domain-containing protein</fullName>
    </submittedName>
</protein>
<dbReference type="OrthoDB" id="5871931at2759"/>